<feature type="compositionally biased region" description="Basic and acidic residues" evidence="6">
    <location>
        <begin position="156"/>
        <end position="168"/>
    </location>
</feature>
<evidence type="ECO:0000256" key="4">
    <source>
        <dbReference type="ARBA" id="ARBA00022691"/>
    </source>
</evidence>
<comment type="catalytic activity">
    <reaction evidence="5">
        <text>guanosine(9) in tRNA + S-adenosyl-L-methionine = N(1)-methylguanosine(9) in tRNA + S-adenosyl-L-homocysteine + H(+)</text>
        <dbReference type="Rhea" id="RHEA:43156"/>
        <dbReference type="Rhea" id="RHEA-COMP:10367"/>
        <dbReference type="Rhea" id="RHEA-COMP:10368"/>
        <dbReference type="ChEBI" id="CHEBI:15378"/>
        <dbReference type="ChEBI" id="CHEBI:57856"/>
        <dbReference type="ChEBI" id="CHEBI:59789"/>
        <dbReference type="ChEBI" id="CHEBI:73542"/>
        <dbReference type="ChEBI" id="CHEBI:74269"/>
        <dbReference type="EC" id="2.1.1.221"/>
    </reaction>
</comment>
<dbReference type="GO" id="GO:0002939">
    <property type="term" value="P:tRNA N1-guanine methylation"/>
    <property type="evidence" value="ECO:0007669"/>
    <property type="project" value="TreeGrafter"/>
</dbReference>
<evidence type="ECO:0000256" key="6">
    <source>
        <dbReference type="SAM" id="MobiDB-lite"/>
    </source>
</evidence>
<dbReference type="PANTHER" id="PTHR13563">
    <property type="entry name" value="TRNA (GUANINE-9-) METHYLTRANSFERASE"/>
    <property type="match status" value="1"/>
</dbReference>
<keyword evidence="3 8" id="KW-0808">Transferase</keyword>
<keyword evidence="9" id="KW-1185">Reference proteome</keyword>
<feature type="compositionally biased region" description="Acidic residues" evidence="6">
    <location>
        <begin position="131"/>
        <end position="147"/>
    </location>
</feature>
<gene>
    <name evidence="8" type="ORF">EOD39_9021</name>
</gene>
<accession>A0A662YVF6</accession>
<sequence>MKACFPLSDCGCKEAFQTDPEVYAENRRALHAVQDILVKSEHYSEALKKDKLKYLTADSPNVLNELDEAKAYVVGGLVDHNHRTVLHLRTAGCKQKRDWKEAFFTVLPQRNGAVPVGQEDGTPEVTKPEKEETDGVQDSDSDSETGETIEQNTAVPDEHIHKDKKDLSAGDNSDEPAEGGNSTSLTWKRTKRL</sequence>
<dbReference type="InterPro" id="IPR028564">
    <property type="entry name" value="MT_TRM10-typ"/>
</dbReference>
<organism evidence="8 9">
    <name type="scientific">Acipenser ruthenus</name>
    <name type="common">Sterlet sturgeon</name>
    <dbReference type="NCBI Taxonomy" id="7906"/>
    <lineage>
        <taxon>Eukaryota</taxon>
        <taxon>Metazoa</taxon>
        <taxon>Chordata</taxon>
        <taxon>Craniata</taxon>
        <taxon>Vertebrata</taxon>
        <taxon>Euteleostomi</taxon>
        <taxon>Actinopterygii</taxon>
        <taxon>Chondrostei</taxon>
        <taxon>Acipenseriformes</taxon>
        <taxon>Acipenseridae</taxon>
        <taxon>Acipenser</taxon>
    </lineage>
</organism>
<feature type="domain" description="SAM-dependent MTase TRM10-type" evidence="7">
    <location>
        <begin position="1"/>
        <end position="156"/>
    </location>
</feature>
<dbReference type="GO" id="GO:0052905">
    <property type="term" value="F:tRNA (guanosine(9)-N1)-methyltransferase activity"/>
    <property type="evidence" value="ECO:0007669"/>
    <property type="project" value="UniProtKB-EC"/>
</dbReference>
<dbReference type="Proteomes" id="UP000289886">
    <property type="component" value="Unassembled WGS sequence"/>
</dbReference>
<comment type="caution">
    <text evidence="8">The sequence shown here is derived from an EMBL/GenBank/DDBJ whole genome shotgun (WGS) entry which is preliminary data.</text>
</comment>
<dbReference type="Gene3D" id="3.40.1280.30">
    <property type="match status" value="1"/>
</dbReference>
<evidence type="ECO:0000256" key="1">
    <source>
        <dbReference type="ARBA" id="ARBA00012797"/>
    </source>
</evidence>
<evidence type="ECO:0000256" key="3">
    <source>
        <dbReference type="ARBA" id="ARBA00022679"/>
    </source>
</evidence>
<feature type="region of interest" description="Disordered" evidence="6">
    <location>
        <begin position="111"/>
        <end position="193"/>
    </location>
</feature>
<protein>
    <recommendedName>
        <fullName evidence="1">tRNA (guanine(9)-N(1))-methyltransferase</fullName>
        <ecNumber evidence="1">2.1.1.221</ecNumber>
    </recommendedName>
</protein>
<dbReference type="GO" id="GO:0000049">
    <property type="term" value="F:tRNA binding"/>
    <property type="evidence" value="ECO:0007669"/>
    <property type="project" value="TreeGrafter"/>
</dbReference>
<keyword evidence="2 8" id="KW-0489">Methyltransferase</keyword>
<name>A0A662YVF6_ACIRT</name>
<evidence type="ECO:0000313" key="8">
    <source>
        <dbReference type="EMBL" id="RXN00625.1"/>
    </source>
</evidence>
<evidence type="ECO:0000313" key="9">
    <source>
        <dbReference type="Proteomes" id="UP000289886"/>
    </source>
</evidence>
<reference evidence="8 9" key="1">
    <citation type="submission" date="2019-01" db="EMBL/GenBank/DDBJ databases">
        <title>Draft Genome and Complete Hox-Cluster Characterization of the Sterlet Sturgeon (Acipenser ruthenus).</title>
        <authorList>
            <person name="Wei Q."/>
        </authorList>
    </citation>
    <scope>NUCLEOTIDE SEQUENCE [LARGE SCALE GENOMIC DNA]</scope>
    <source>
        <strain evidence="8">WHYD16114868_AA</strain>
        <tissue evidence="8">Blood</tissue>
    </source>
</reference>
<keyword evidence="4" id="KW-0949">S-adenosyl-L-methionine</keyword>
<evidence type="ECO:0000256" key="2">
    <source>
        <dbReference type="ARBA" id="ARBA00022603"/>
    </source>
</evidence>
<dbReference type="PROSITE" id="PS51675">
    <property type="entry name" value="SAM_MT_TRM10"/>
    <property type="match status" value="1"/>
</dbReference>
<dbReference type="InterPro" id="IPR007356">
    <property type="entry name" value="tRNA_m1G_MeTrfase_euk"/>
</dbReference>
<evidence type="ECO:0000259" key="7">
    <source>
        <dbReference type="PROSITE" id="PS51675"/>
    </source>
</evidence>
<dbReference type="AlphaFoldDB" id="A0A662YVF6"/>
<dbReference type="PANTHER" id="PTHR13563:SF13">
    <property type="entry name" value="TRNA METHYLTRANSFERASE 10 HOMOLOG A"/>
    <property type="match status" value="1"/>
</dbReference>
<dbReference type="InterPro" id="IPR038459">
    <property type="entry name" value="MT_TRM10-typ_sf"/>
</dbReference>
<proteinExistence type="predicted"/>
<dbReference type="GO" id="GO:0005654">
    <property type="term" value="C:nucleoplasm"/>
    <property type="evidence" value="ECO:0007669"/>
    <property type="project" value="TreeGrafter"/>
</dbReference>
<dbReference type="GO" id="GO:0005829">
    <property type="term" value="C:cytosol"/>
    <property type="evidence" value="ECO:0007669"/>
    <property type="project" value="TreeGrafter"/>
</dbReference>
<dbReference type="EMBL" id="SCEB01000151">
    <property type="protein sequence ID" value="RXN00625.1"/>
    <property type="molecule type" value="Genomic_DNA"/>
</dbReference>
<dbReference type="EC" id="2.1.1.221" evidence="1"/>
<evidence type="ECO:0000256" key="5">
    <source>
        <dbReference type="ARBA" id="ARBA00048434"/>
    </source>
</evidence>